<name>A0ABV0REM3_9TELE</name>
<feature type="transmembrane region" description="Helical" evidence="2">
    <location>
        <begin position="44"/>
        <end position="67"/>
    </location>
</feature>
<feature type="region of interest" description="Disordered" evidence="1">
    <location>
        <begin position="1"/>
        <end position="20"/>
    </location>
</feature>
<organism evidence="3 4">
    <name type="scientific">Xenoophorus captivus</name>
    <dbReference type="NCBI Taxonomy" id="1517983"/>
    <lineage>
        <taxon>Eukaryota</taxon>
        <taxon>Metazoa</taxon>
        <taxon>Chordata</taxon>
        <taxon>Craniata</taxon>
        <taxon>Vertebrata</taxon>
        <taxon>Euteleostomi</taxon>
        <taxon>Actinopterygii</taxon>
        <taxon>Neopterygii</taxon>
        <taxon>Teleostei</taxon>
        <taxon>Neoteleostei</taxon>
        <taxon>Acanthomorphata</taxon>
        <taxon>Ovalentaria</taxon>
        <taxon>Atherinomorphae</taxon>
        <taxon>Cyprinodontiformes</taxon>
        <taxon>Goodeidae</taxon>
        <taxon>Xenoophorus</taxon>
    </lineage>
</organism>
<sequence>MESSDPSEHHMRSSAGFSLKPADVPCCTNTVLQTFPTGPATSTVFSRLSSVVFGGSSVLMFTAYFRLTEKTGDHNRYWFLKPVQPGFLSVSLKRKSSCDNVTVVPDLLQLLSHGEYCS</sequence>
<feature type="compositionally biased region" description="Basic and acidic residues" evidence="1">
    <location>
        <begin position="1"/>
        <end position="11"/>
    </location>
</feature>
<evidence type="ECO:0000256" key="2">
    <source>
        <dbReference type="SAM" id="Phobius"/>
    </source>
</evidence>
<accession>A0ABV0REM3</accession>
<keyword evidence="2" id="KW-0472">Membrane</keyword>
<evidence type="ECO:0000256" key="1">
    <source>
        <dbReference type="SAM" id="MobiDB-lite"/>
    </source>
</evidence>
<protein>
    <submittedName>
        <fullName evidence="3">Uncharacterized protein</fullName>
    </submittedName>
</protein>
<keyword evidence="2" id="KW-0812">Transmembrane</keyword>
<evidence type="ECO:0000313" key="3">
    <source>
        <dbReference type="EMBL" id="MEQ2206595.1"/>
    </source>
</evidence>
<reference evidence="3 4" key="1">
    <citation type="submission" date="2021-06" db="EMBL/GenBank/DDBJ databases">
        <authorList>
            <person name="Palmer J.M."/>
        </authorList>
    </citation>
    <scope>NUCLEOTIDE SEQUENCE [LARGE SCALE GENOMIC DNA]</scope>
    <source>
        <strain evidence="3 4">XC_2019</strain>
        <tissue evidence="3">Muscle</tissue>
    </source>
</reference>
<proteinExistence type="predicted"/>
<evidence type="ECO:0000313" key="4">
    <source>
        <dbReference type="Proteomes" id="UP001434883"/>
    </source>
</evidence>
<keyword evidence="2" id="KW-1133">Transmembrane helix</keyword>
<keyword evidence="4" id="KW-1185">Reference proteome</keyword>
<gene>
    <name evidence="3" type="ORF">XENOCAPTIV_000464</name>
</gene>
<dbReference type="EMBL" id="JAHRIN010043050">
    <property type="protein sequence ID" value="MEQ2206595.1"/>
    <property type="molecule type" value="Genomic_DNA"/>
</dbReference>
<comment type="caution">
    <text evidence="3">The sequence shown here is derived from an EMBL/GenBank/DDBJ whole genome shotgun (WGS) entry which is preliminary data.</text>
</comment>
<dbReference type="Proteomes" id="UP001434883">
    <property type="component" value="Unassembled WGS sequence"/>
</dbReference>